<evidence type="ECO:0000259" key="1">
    <source>
        <dbReference type="Pfam" id="PF26603"/>
    </source>
</evidence>
<organism evidence="2 3">
    <name type="scientific">Pedobacter mendelii</name>
    <dbReference type="NCBI Taxonomy" id="1908240"/>
    <lineage>
        <taxon>Bacteria</taxon>
        <taxon>Pseudomonadati</taxon>
        <taxon>Bacteroidota</taxon>
        <taxon>Sphingobacteriia</taxon>
        <taxon>Sphingobacteriales</taxon>
        <taxon>Sphingobacteriaceae</taxon>
        <taxon>Pedobacter</taxon>
    </lineage>
</organism>
<evidence type="ECO:0000313" key="2">
    <source>
        <dbReference type="EMBL" id="GGI29509.1"/>
    </source>
</evidence>
<feature type="domain" description="DUF8188" evidence="1">
    <location>
        <begin position="40"/>
        <end position="138"/>
    </location>
</feature>
<protein>
    <recommendedName>
        <fullName evidence="1">DUF8188 domain-containing protein</fullName>
    </recommendedName>
</protein>
<dbReference type="Proteomes" id="UP000645390">
    <property type="component" value="Unassembled WGS sequence"/>
</dbReference>
<reference evidence="3" key="1">
    <citation type="journal article" date="2019" name="Int. J. Syst. Evol. Microbiol.">
        <title>The Global Catalogue of Microorganisms (GCM) 10K type strain sequencing project: providing services to taxonomists for standard genome sequencing and annotation.</title>
        <authorList>
            <consortium name="The Broad Institute Genomics Platform"/>
            <consortium name="The Broad Institute Genome Sequencing Center for Infectious Disease"/>
            <person name="Wu L."/>
            <person name="Ma J."/>
        </authorList>
    </citation>
    <scope>NUCLEOTIDE SEQUENCE [LARGE SCALE GENOMIC DNA]</scope>
    <source>
        <strain evidence="3">CCM 8939</strain>
    </source>
</reference>
<keyword evidence="3" id="KW-1185">Reference proteome</keyword>
<evidence type="ECO:0000313" key="3">
    <source>
        <dbReference type="Proteomes" id="UP000645390"/>
    </source>
</evidence>
<proteinExistence type="predicted"/>
<comment type="caution">
    <text evidence="2">The sequence shown here is derived from an EMBL/GenBank/DDBJ whole genome shotgun (WGS) entry which is preliminary data.</text>
</comment>
<gene>
    <name evidence="2" type="ORF">GCM10008119_37980</name>
</gene>
<accession>A0ABQ2BPF5</accession>
<dbReference type="Pfam" id="PF26603">
    <property type="entry name" value="DUF8188"/>
    <property type="match status" value="1"/>
</dbReference>
<sequence>MKNFLKYGAIGALGIGLFFGKYLGRWVVDVFDNSDTRINNGAPYVQQYMNNCDTLHLMMKNFTKKLTHFKVKGAFDLSKDDNTADLHKWQSYFFDKKNNKYFCISYFFIMNSMRSQMYGSFIYGVNQNGTNIIATVNK</sequence>
<dbReference type="RefSeq" id="WP_188417520.1">
    <property type="nucleotide sequence ID" value="NZ_BMDJ01000020.1"/>
</dbReference>
<name>A0ABQ2BPF5_9SPHI</name>
<dbReference type="EMBL" id="BMDJ01000020">
    <property type="protein sequence ID" value="GGI29509.1"/>
    <property type="molecule type" value="Genomic_DNA"/>
</dbReference>
<dbReference type="InterPro" id="IPR058501">
    <property type="entry name" value="DUF8188"/>
</dbReference>